<dbReference type="RefSeq" id="WP_271010787.1">
    <property type="nucleotide sequence ID" value="NZ_JAQIFT010000007.1"/>
</dbReference>
<organism evidence="1 2">
    <name type="scientific">Holtiella tumoricola</name>
    <dbReference type="NCBI Taxonomy" id="3018743"/>
    <lineage>
        <taxon>Bacteria</taxon>
        <taxon>Bacillati</taxon>
        <taxon>Bacillota</taxon>
        <taxon>Clostridia</taxon>
        <taxon>Lachnospirales</taxon>
        <taxon>Cellulosilyticaceae</taxon>
        <taxon>Holtiella</taxon>
    </lineage>
</organism>
<reference evidence="1" key="1">
    <citation type="journal article" date="2023" name="Int. J. Syst. Evol. Microbiol.">
        <title>&lt;i&gt;Holtiella tumoricola&lt;/i&gt; gen. nov. sp. nov., isolated from a human clinical sample.</title>
        <authorList>
            <person name="Allen-Vercoe E."/>
            <person name="Daigneault M.C."/>
            <person name="Vancuren S.J."/>
            <person name="Cochrane K."/>
            <person name="O'Neal L.L."/>
            <person name="Sankaranarayanan K."/>
            <person name="Lawson P.A."/>
        </authorList>
    </citation>
    <scope>NUCLEOTIDE SEQUENCE</scope>
    <source>
        <strain evidence="1">CC70A</strain>
    </source>
</reference>
<protein>
    <submittedName>
        <fullName evidence="1">Uncharacterized protein</fullName>
    </submittedName>
</protein>
<name>A0AA42DJI7_9FIRM</name>
<evidence type="ECO:0000313" key="2">
    <source>
        <dbReference type="Proteomes" id="UP001169242"/>
    </source>
</evidence>
<keyword evidence="2" id="KW-1185">Reference proteome</keyword>
<sequence>MVYKCIEGFEIQLIDDDGFEVENKQCHITKGSTWELVDYAEKWDEYNLTQIDNEKYGRMAINKDTLDGYFELIK</sequence>
<comment type="caution">
    <text evidence="1">The sequence shown here is derived from an EMBL/GenBank/DDBJ whole genome shotgun (WGS) entry which is preliminary data.</text>
</comment>
<accession>A0AA42DJI7</accession>
<gene>
    <name evidence="1" type="ORF">PBV87_00770</name>
</gene>
<proteinExistence type="predicted"/>
<dbReference type="AlphaFoldDB" id="A0AA42DJI7"/>
<evidence type="ECO:0000313" key="1">
    <source>
        <dbReference type="EMBL" id="MDA3730045.1"/>
    </source>
</evidence>
<dbReference type="EMBL" id="JAQIFT010000007">
    <property type="protein sequence ID" value="MDA3730045.1"/>
    <property type="molecule type" value="Genomic_DNA"/>
</dbReference>
<dbReference type="Proteomes" id="UP001169242">
    <property type="component" value="Unassembled WGS sequence"/>
</dbReference>